<feature type="transmembrane region" description="Helical" evidence="1">
    <location>
        <begin position="145"/>
        <end position="167"/>
    </location>
</feature>
<keyword evidence="1" id="KW-0472">Membrane</keyword>
<feature type="transmembrane region" description="Helical" evidence="1">
    <location>
        <begin position="355"/>
        <end position="378"/>
    </location>
</feature>
<feature type="transmembrane region" description="Helical" evidence="1">
    <location>
        <begin position="90"/>
        <end position="111"/>
    </location>
</feature>
<feature type="transmembrane region" description="Helical" evidence="1">
    <location>
        <begin position="289"/>
        <end position="311"/>
    </location>
</feature>
<feature type="transmembrane region" description="Helical" evidence="1">
    <location>
        <begin position="50"/>
        <end position="70"/>
    </location>
</feature>
<dbReference type="OrthoDB" id="4826415at2"/>
<feature type="transmembrane region" description="Helical" evidence="1">
    <location>
        <begin position="173"/>
        <end position="194"/>
    </location>
</feature>
<keyword evidence="1" id="KW-1133">Transmembrane helix</keyword>
<reference evidence="2 3" key="1">
    <citation type="journal article" date="2016" name="Front. Microbiol.">
        <title>Genomic Resource of Rice Seed Associated Bacteria.</title>
        <authorList>
            <person name="Midha S."/>
            <person name="Bansal K."/>
            <person name="Sharma S."/>
            <person name="Kumar N."/>
            <person name="Patil P.P."/>
            <person name="Chaudhry V."/>
            <person name="Patil P.B."/>
        </authorList>
    </citation>
    <scope>NUCLEOTIDE SEQUENCE [LARGE SCALE GENOMIC DNA]</scope>
    <source>
        <strain evidence="2 3">NS220</strain>
    </source>
</reference>
<feature type="transmembrane region" description="Helical" evidence="1">
    <location>
        <begin position="323"/>
        <end position="348"/>
    </location>
</feature>
<dbReference type="EMBL" id="LDRT01000019">
    <property type="protein sequence ID" value="KTR96067.1"/>
    <property type="molecule type" value="Genomic_DNA"/>
</dbReference>
<dbReference type="PATRIC" id="fig|2033.6.peg.1399"/>
<evidence type="ECO:0000313" key="3">
    <source>
        <dbReference type="Proteomes" id="UP000075025"/>
    </source>
</evidence>
<gene>
    <name evidence="2" type="ORF">NS220_03750</name>
</gene>
<dbReference type="AlphaFoldDB" id="A0A147F026"/>
<dbReference type="RefSeq" id="WP_058622760.1">
    <property type="nucleotide sequence ID" value="NZ_LDRT01000019.1"/>
</dbReference>
<sequence>MTSESAEPSRPHRARSVALLTAVSALSAISPLIALPLITRAAGPDGFAEIAIGQALGTLAATIITFGWAVRGPVEAARSAHPARVFRASIVVRGANSIVVLPAVALVAALASHADDHALAIVSALAFALQGLSLSWYAVGVGRPLLSLVFDAVPRIVLNLVGALAALLTATPLLYPTILLVGTLAAFVTATWFIGLRERFSVRAALTDARGAYRGGWRTALAAGLLTFSETAPLSTLGVATSPAAIGFAPFDRVLKYGYIGVYMITGSFQGWVSSAPGDAGLRRMRRAVGLHVLLAVALGTGFALVVPWATPVVLGPGFEITSLTALFGGVALAAMTLATALGMCVVLPSGRDGAYLAAVCVGALLVVPAVLVGASLLGVAGAAGGVAVVQLAVLGVFTAAALRILRGR</sequence>
<feature type="transmembrane region" description="Helical" evidence="1">
    <location>
        <begin position="117"/>
        <end position="138"/>
    </location>
</feature>
<name>A0A147F026_MICTE</name>
<proteinExistence type="predicted"/>
<protein>
    <recommendedName>
        <fullName evidence="4">Membrane protein involved in the export of O-antigen and teichoic acid</fullName>
    </recommendedName>
</protein>
<feature type="transmembrane region" description="Helical" evidence="1">
    <location>
        <begin position="17"/>
        <end position="38"/>
    </location>
</feature>
<dbReference type="Proteomes" id="UP000075025">
    <property type="component" value="Unassembled WGS sequence"/>
</dbReference>
<evidence type="ECO:0008006" key="4">
    <source>
        <dbReference type="Google" id="ProtNLM"/>
    </source>
</evidence>
<evidence type="ECO:0000256" key="1">
    <source>
        <dbReference type="SAM" id="Phobius"/>
    </source>
</evidence>
<comment type="caution">
    <text evidence="2">The sequence shown here is derived from an EMBL/GenBank/DDBJ whole genome shotgun (WGS) entry which is preliminary data.</text>
</comment>
<keyword evidence="1" id="KW-0812">Transmembrane</keyword>
<evidence type="ECO:0000313" key="2">
    <source>
        <dbReference type="EMBL" id="KTR96067.1"/>
    </source>
</evidence>
<feature type="transmembrane region" description="Helical" evidence="1">
    <location>
        <begin position="384"/>
        <end position="406"/>
    </location>
</feature>
<organism evidence="2 3">
    <name type="scientific">Microbacterium testaceum</name>
    <name type="common">Aureobacterium testaceum</name>
    <name type="synonym">Brevibacterium testaceum</name>
    <dbReference type="NCBI Taxonomy" id="2033"/>
    <lineage>
        <taxon>Bacteria</taxon>
        <taxon>Bacillati</taxon>
        <taxon>Actinomycetota</taxon>
        <taxon>Actinomycetes</taxon>
        <taxon>Micrococcales</taxon>
        <taxon>Microbacteriaceae</taxon>
        <taxon>Microbacterium</taxon>
    </lineage>
</organism>
<accession>A0A147F026</accession>